<gene>
    <name evidence="2" type="ORF">DX130_23070</name>
</gene>
<name>A0A371P5V9_9BACL</name>
<keyword evidence="3" id="KW-1185">Reference proteome</keyword>
<organism evidence="2 3">
    <name type="scientific">Paenibacillus paeoniae</name>
    <dbReference type="NCBI Taxonomy" id="2292705"/>
    <lineage>
        <taxon>Bacteria</taxon>
        <taxon>Bacillati</taxon>
        <taxon>Bacillota</taxon>
        <taxon>Bacilli</taxon>
        <taxon>Bacillales</taxon>
        <taxon>Paenibacillaceae</taxon>
        <taxon>Paenibacillus</taxon>
    </lineage>
</organism>
<feature type="signal peptide" evidence="1">
    <location>
        <begin position="1"/>
        <end position="24"/>
    </location>
</feature>
<feature type="chain" id="PRO_5038794484" description="Lipoprotein" evidence="1">
    <location>
        <begin position="25"/>
        <end position="134"/>
    </location>
</feature>
<dbReference type="Proteomes" id="UP000261905">
    <property type="component" value="Unassembled WGS sequence"/>
</dbReference>
<dbReference type="AlphaFoldDB" id="A0A371P5V9"/>
<dbReference type="PROSITE" id="PS51257">
    <property type="entry name" value="PROKAR_LIPOPROTEIN"/>
    <property type="match status" value="1"/>
</dbReference>
<reference evidence="2 3" key="1">
    <citation type="submission" date="2018-08" db="EMBL/GenBank/DDBJ databases">
        <title>Paenibacillus sp. M4BSY-1, whole genome shotgun sequence.</title>
        <authorList>
            <person name="Tuo L."/>
        </authorList>
    </citation>
    <scope>NUCLEOTIDE SEQUENCE [LARGE SCALE GENOMIC DNA]</scope>
    <source>
        <strain evidence="2 3">M4BSY-1</strain>
    </source>
</reference>
<dbReference type="OrthoDB" id="2603804at2"/>
<evidence type="ECO:0000313" key="3">
    <source>
        <dbReference type="Proteomes" id="UP000261905"/>
    </source>
</evidence>
<keyword evidence="1" id="KW-0732">Signal</keyword>
<dbReference type="RefSeq" id="WP_116049401.1">
    <property type="nucleotide sequence ID" value="NZ_QUBQ01000006.1"/>
</dbReference>
<sequence>MKMKTLISPLVLLIILLTACSNSSKVYDLATITQLFEEAELHLKPQAGDSYPIVMSIEPRVYELLDDSLYIYVFKAEDDLAEALKSVHIEDLFNVPPYVYQLNNILILYMPLSPTDVNFEKQIHDIIHNEQAQK</sequence>
<evidence type="ECO:0000256" key="1">
    <source>
        <dbReference type="SAM" id="SignalP"/>
    </source>
</evidence>
<accession>A0A371P5V9</accession>
<comment type="caution">
    <text evidence="2">The sequence shown here is derived from an EMBL/GenBank/DDBJ whole genome shotgun (WGS) entry which is preliminary data.</text>
</comment>
<dbReference type="EMBL" id="QUBQ01000006">
    <property type="protein sequence ID" value="REK71321.1"/>
    <property type="molecule type" value="Genomic_DNA"/>
</dbReference>
<proteinExistence type="predicted"/>
<protein>
    <recommendedName>
        <fullName evidence="4">Lipoprotein</fullName>
    </recommendedName>
</protein>
<evidence type="ECO:0008006" key="4">
    <source>
        <dbReference type="Google" id="ProtNLM"/>
    </source>
</evidence>
<evidence type="ECO:0000313" key="2">
    <source>
        <dbReference type="EMBL" id="REK71321.1"/>
    </source>
</evidence>